<accession>A0AAV1TWA2</accession>
<organism evidence="1 2">
    <name type="scientific">Peronospora matthiolae</name>
    <dbReference type="NCBI Taxonomy" id="2874970"/>
    <lineage>
        <taxon>Eukaryota</taxon>
        <taxon>Sar</taxon>
        <taxon>Stramenopiles</taxon>
        <taxon>Oomycota</taxon>
        <taxon>Peronosporomycetes</taxon>
        <taxon>Peronosporales</taxon>
        <taxon>Peronosporaceae</taxon>
        <taxon>Peronospora</taxon>
    </lineage>
</organism>
<evidence type="ECO:0000313" key="1">
    <source>
        <dbReference type="EMBL" id="CAK7925289.1"/>
    </source>
</evidence>
<evidence type="ECO:0000313" key="2">
    <source>
        <dbReference type="Proteomes" id="UP001162060"/>
    </source>
</evidence>
<gene>
    <name evidence="1" type="ORF">PM001_LOCUS10439</name>
</gene>
<sequence length="67" mass="7037">MEGVECATEGVDELAKGVVMTEEPVLAKRDSEWEQVTDQDRISAPVKEAPVAVESMVAGSDVAATAC</sequence>
<dbReference type="Proteomes" id="UP001162060">
    <property type="component" value="Unassembled WGS sequence"/>
</dbReference>
<proteinExistence type="predicted"/>
<name>A0AAV1TWA2_9STRA</name>
<protein>
    <submittedName>
        <fullName evidence="1">Uncharacterized protein</fullName>
    </submittedName>
</protein>
<dbReference type="AlphaFoldDB" id="A0AAV1TWA2"/>
<dbReference type="EMBL" id="CAKLBY020000086">
    <property type="protein sequence ID" value="CAK7925289.1"/>
    <property type="molecule type" value="Genomic_DNA"/>
</dbReference>
<comment type="caution">
    <text evidence="1">The sequence shown here is derived from an EMBL/GenBank/DDBJ whole genome shotgun (WGS) entry which is preliminary data.</text>
</comment>
<reference evidence="1" key="1">
    <citation type="submission" date="2024-01" db="EMBL/GenBank/DDBJ databases">
        <authorList>
            <person name="Webb A."/>
        </authorList>
    </citation>
    <scope>NUCLEOTIDE SEQUENCE</scope>
    <source>
        <strain evidence="1">Pm1</strain>
    </source>
</reference>